<dbReference type="HOGENOM" id="CLU_2103626_0_0_2"/>
<evidence type="ECO:0000313" key="2">
    <source>
        <dbReference type="Proteomes" id="UP000001068"/>
    </source>
</evidence>
<sequence>MSDELPESLRLKLYRKYVSAIAGKRGDDAAEKKNEDPEGFVWGKLSDDKARELMSKLKALYPDVYRPVVQELYRLLKDGVLKELDGLTVLRIIRALGLNIRPELRIKFVKDGKEVDIDEYLE</sequence>
<dbReference type="KEGG" id="dmu:Desmu_0957"/>
<proteinExistence type="predicted"/>
<dbReference type="Proteomes" id="UP000001068">
    <property type="component" value="Chromosome"/>
</dbReference>
<evidence type="ECO:0000313" key="1">
    <source>
        <dbReference type="EMBL" id="ADV65260.1"/>
    </source>
</evidence>
<dbReference type="GeneID" id="10153657"/>
<protein>
    <submittedName>
        <fullName evidence="1">Uncharacterized protein</fullName>
    </submittedName>
</protein>
<keyword evidence="2" id="KW-1185">Reference proteome</keyword>
<dbReference type="eggNOG" id="arCOG05529">
    <property type="taxonomic scope" value="Archaea"/>
</dbReference>
<name>E8R9T4_DESM0</name>
<dbReference type="OrthoDB" id="19085at2157"/>
<organism evidence="1 2">
    <name type="scientific">Desulfurococcus mucosus (strain ATCC 35584 / DSM 2162 / JCM 9187 / O7/1)</name>
    <dbReference type="NCBI Taxonomy" id="765177"/>
    <lineage>
        <taxon>Archaea</taxon>
        <taxon>Thermoproteota</taxon>
        <taxon>Thermoprotei</taxon>
        <taxon>Desulfurococcales</taxon>
        <taxon>Desulfurococcaceae</taxon>
        <taxon>Desulfurococcus</taxon>
    </lineage>
</organism>
<gene>
    <name evidence="1" type="ordered locus">Desmu_0957</name>
</gene>
<dbReference type="RefSeq" id="WP_013562482.1">
    <property type="nucleotide sequence ID" value="NC_014961.1"/>
</dbReference>
<dbReference type="EMBL" id="CP002363">
    <property type="protein sequence ID" value="ADV65260.1"/>
    <property type="molecule type" value="Genomic_DNA"/>
</dbReference>
<dbReference type="AlphaFoldDB" id="E8R9T4"/>
<accession>E8R9T4</accession>
<reference evidence="1 2" key="2">
    <citation type="journal article" date="2011" name="Stand. Genomic Sci.">
        <title>Complete genome sequence of Desulfurococcus mucosus type strain (O7/1).</title>
        <authorList>
            <person name="Wirth R."/>
            <person name="Chertkov O."/>
            <person name="Held B."/>
            <person name="Lapidus A."/>
            <person name="Nolan M."/>
            <person name="Lucas S."/>
            <person name="Hammon N."/>
            <person name="Deshpande S."/>
            <person name="Cheng J.F."/>
            <person name="Tapia R."/>
            <person name="Han C."/>
            <person name="Goodwin L."/>
            <person name="Pitluck S."/>
            <person name="Liolios K."/>
            <person name="Ioanna P."/>
            <person name="Ivanova N."/>
            <person name="Mavromatis K."/>
            <person name="Mikhailova N."/>
            <person name="Pati A."/>
            <person name="Chen A."/>
            <person name="Palaniappan K."/>
            <person name="Land M."/>
            <person name="Hauser L."/>
            <person name="Chang Y.J."/>
            <person name="Jeffries C.D."/>
            <person name="Bilek Y."/>
            <person name="Hader T."/>
            <person name="Rohde M."/>
            <person name="Spring S."/>
            <person name="Sikorski J."/>
            <person name="Goker M."/>
            <person name="Woyke T."/>
            <person name="Bristow J."/>
            <person name="Eisen J.A."/>
            <person name="Markowitz V."/>
            <person name="Hugenholtz P."/>
            <person name="Kyrpides N.C."/>
            <person name="Klenk H.P."/>
        </authorList>
    </citation>
    <scope>NUCLEOTIDE SEQUENCE [LARGE SCALE GENOMIC DNA]</scope>
    <source>
        <strain evidence="2">ATCC 35584 / DSM 2162 / JCM 9187 / O7/1</strain>
    </source>
</reference>
<reference evidence="2" key="1">
    <citation type="submission" date="2010-11" db="EMBL/GenBank/DDBJ databases">
        <title>The complete genome of Desulfurococcus mucosus DSM 2162.</title>
        <authorList>
            <consortium name="US DOE Joint Genome Institute (JGI-PGF)"/>
            <person name="Lucas S."/>
            <person name="Copeland A."/>
            <person name="Lapidus A."/>
            <person name="Bruce D."/>
            <person name="Goodwin L."/>
            <person name="Pitluck S."/>
            <person name="Kyrpides N."/>
            <person name="Mavromatis K."/>
            <person name="Pagani I."/>
            <person name="Ivanova N."/>
            <person name="Ovchinnikova G."/>
            <person name="Chertkov O."/>
            <person name="Held B."/>
            <person name="Brettin T."/>
            <person name="Detter J.C."/>
            <person name="Tapia R."/>
            <person name="Han C."/>
            <person name="Land M."/>
            <person name="Hauser L."/>
            <person name="Markowitz V."/>
            <person name="Cheng J.-F."/>
            <person name="Hugenholtz P."/>
            <person name="Woyke T."/>
            <person name="Wu D."/>
            <person name="Wirth R."/>
            <person name="Bilek Y."/>
            <person name="Hader T."/>
            <person name="Klenk H.-P."/>
            <person name="Eisen J.A."/>
        </authorList>
    </citation>
    <scope>NUCLEOTIDE SEQUENCE [LARGE SCALE GENOMIC DNA]</scope>
    <source>
        <strain evidence="2">ATCC 35584 / DSM 2162 / JCM 9187 / O7/1</strain>
    </source>
</reference>